<accession>A0A835YWF9</accession>
<dbReference type="InterPro" id="IPR016024">
    <property type="entry name" value="ARM-type_fold"/>
</dbReference>
<gene>
    <name evidence="1" type="ORF">JKP88DRAFT_263110</name>
</gene>
<keyword evidence="2" id="KW-1185">Reference proteome</keyword>
<evidence type="ECO:0000313" key="1">
    <source>
        <dbReference type="EMBL" id="KAG5182746.1"/>
    </source>
</evidence>
<evidence type="ECO:0000313" key="2">
    <source>
        <dbReference type="Proteomes" id="UP000664859"/>
    </source>
</evidence>
<organism evidence="1 2">
    <name type="scientific">Tribonema minus</name>
    <dbReference type="NCBI Taxonomy" id="303371"/>
    <lineage>
        <taxon>Eukaryota</taxon>
        <taxon>Sar</taxon>
        <taxon>Stramenopiles</taxon>
        <taxon>Ochrophyta</taxon>
        <taxon>PX clade</taxon>
        <taxon>Xanthophyceae</taxon>
        <taxon>Tribonematales</taxon>
        <taxon>Tribonemataceae</taxon>
        <taxon>Tribonema</taxon>
    </lineage>
</organism>
<proteinExistence type="predicted"/>
<dbReference type="SUPFAM" id="SSF48371">
    <property type="entry name" value="ARM repeat"/>
    <property type="match status" value="1"/>
</dbReference>
<dbReference type="Proteomes" id="UP000664859">
    <property type="component" value="Unassembled WGS sequence"/>
</dbReference>
<reference evidence="1" key="1">
    <citation type="submission" date="2021-02" db="EMBL/GenBank/DDBJ databases">
        <title>First Annotated Genome of the Yellow-green Alga Tribonema minus.</title>
        <authorList>
            <person name="Mahan K.M."/>
        </authorList>
    </citation>
    <scope>NUCLEOTIDE SEQUENCE</scope>
    <source>
        <strain evidence="1">UTEX B ZZ1240</strain>
    </source>
</reference>
<dbReference type="InterPro" id="IPR011989">
    <property type="entry name" value="ARM-like"/>
</dbReference>
<name>A0A835YWF9_9STRA</name>
<sequence>MLRRRGPRLAAKAHFPNSYNTDSRRQDSLQSRQVKRQQSLKLRRDRPVAVTPQPAFAGFTLDAQCGGACAVRPSLLQRLVKGDAQDVERACLDLCGAFNQYDGGFKSMALRDGVLRKLALQGIGEGSSPDTWPSQEQAKPVVLALAQLVLHANAETGEVGGGAASGWSAITAAAAPDKNLLALACRSLGVLLRCAGGVACCADEVELAPALLRLAASRSAHPEVVAAALAALAGATAGGDRLALSLLGITAEPGYAGGLCPGMAVPPLLQALSQLLLRPEPAIRRAACAVLAGAASYAAVPLVRMVCSQPKLVTRVLQQLGGPAGVSGDDDRREAAVLVLSCRSCDNTGQKYFPQKSPTHYLFCRPLVAALSQLLSTHDARVLDTCLSCLECVLGKHGGGALQASYAAMVADAGVVEQASDLARIKATNASGGAAAARAAALLDVALSQQPYAAMRANCY</sequence>
<dbReference type="EMBL" id="JAFCMP010000224">
    <property type="protein sequence ID" value="KAG5182746.1"/>
    <property type="molecule type" value="Genomic_DNA"/>
</dbReference>
<protein>
    <submittedName>
        <fullName evidence="1">Uncharacterized protein</fullName>
    </submittedName>
</protein>
<dbReference type="Gene3D" id="1.25.10.10">
    <property type="entry name" value="Leucine-rich Repeat Variant"/>
    <property type="match status" value="1"/>
</dbReference>
<comment type="caution">
    <text evidence="1">The sequence shown here is derived from an EMBL/GenBank/DDBJ whole genome shotgun (WGS) entry which is preliminary data.</text>
</comment>
<dbReference type="AlphaFoldDB" id="A0A835YWF9"/>